<gene>
    <name evidence="5" type="ORF">ACFSKU_19140</name>
</gene>
<name>A0ABW4X4J3_9BACT</name>
<dbReference type="PROSITE" id="PS51898">
    <property type="entry name" value="TYR_RECOMBINASE"/>
    <property type="match status" value="1"/>
</dbReference>
<dbReference type="PANTHER" id="PTHR30349:SF64">
    <property type="entry name" value="PROPHAGE INTEGRASE INTD-RELATED"/>
    <property type="match status" value="1"/>
</dbReference>
<protein>
    <submittedName>
        <fullName evidence="5">Tyrosine-type recombinase/integrase</fullName>
    </submittedName>
</protein>
<feature type="domain" description="Tyr recombinase" evidence="4">
    <location>
        <begin position="216"/>
        <end position="401"/>
    </location>
</feature>
<evidence type="ECO:0000313" key="6">
    <source>
        <dbReference type="Proteomes" id="UP001597369"/>
    </source>
</evidence>
<dbReference type="Pfam" id="PF17293">
    <property type="entry name" value="Arm-DNA-bind_5"/>
    <property type="match status" value="1"/>
</dbReference>
<dbReference type="InterPro" id="IPR013762">
    <property type="entry name" value="Integrase-like_cat_sf"/>
</dbReference>
<keyword evidence="3" id="KW-0233">DNA recombination</keyword>
<dbReference type="RefSeq" id="WP_229957514.1">
    <property type="nucleotide sequence ID" value="NZ_JAJJWI010000001.1"/>
</dbReference>
<dbReference type="EMBL" id="JBHUHV010000058">
    <property type="protein sequence ID" value="MFD2069012.1"/>
    <property type="molecule type" value="Genomic_DNA"/>
</dbReference>
<evidence type="ECO:0000259" key="4">
    <source>
        <dbReference type="PROSITE" id="PS51898"/>
    </source>
</evidence>
<comment type="caution">
    <text evidence="5">The sequence shown here is derived from an EMBL/GenBank/DDBJ whole genome shotgun (WGS) entry which is preliminary data.</text>
</comment>
<dbReference type="Pfam" id="PF13102">
    <property type="entry name" value="Phage_int_SAM_5"/>
    <property type="match status" value="1"/>
</dbReference>
<dbReference type="InterPro" id="IPR025269">
    <property type="entry name" value="SAM-like_dom"/>
</dbReference>
<dbReference type="InterPro" id="IPR035386">
    <property type="entry name" value="Arm-DNA-bind_5"/>
</dbReference>
<dbReference type="SUPFAM" id="SSF56349">
    <property type="entry name" value="DNA breaking-rejoining enzymes"/>
    <property type="match status" value="1"/>
</dbReference>
<dbReference type="InterPro" id="IPR002104">
    <property type="entry name" value="Integrase_catalytic"/>
</dbReference>
<dbReference type="Pfam" id="PF00589">
    <property type="entry name" value="Phage_integrase"/>
    <property type="match status" value="1"/>
</dbReference>
<keyword evidence="6" id="KW-1185">Reference proteome</keyword>
<dbReference type="InterPro" id="IPR010998">
    <property type="entry name" value="Integrase_recombinase_N"/>
</dbReference>
<dbReference type="Gene3D" id="1.10.443.10">
    <property type="entry name" value="Intergrase catalytic core"/>
    <property type="match status" value="1"/>
</dbReference>
<keyword evidence="2" id="KW-0238">DNA-binding</keyword>
<dbReference type="CDD" id="cd01185">
    <property type="entry name" value="INTN1_C_like"/>
    <property type="match status" value="1"/>
</dbReference>
<comment type="similarity">
    <text evidence="1">Belongs to the 'phage' integrase family.</text>
</comment>
<evidence type="ECO:0000313" key="5">
    <source>
        <dbReference type="EMBL" id="MFD2069012.1"/>
    </source>
</evidence>
<evidence type="ECO:0000256" key="2">
    <source>
        <dbReference type="ARBA" id="ARBA00023125"/>
    </source>
</evidence>
<proteinExistence type="inferred from homology"/>
<dbReference type="Proteomes" id="UP001597369">
    <property type="component" value="Unassembled WGS sequence"/>
</dbReference>
<evidence type="ECO:0000256" key="3">
    <source>
        <dbReference type="ARBA" id="ARBA00023172"/>
    </source>
</evidence>
<dbReference type="Gene3D" id="1.10.150.130">
    <property type="match status" value="1"/>
</dbReference>
<organism evidence="5 6">
    <name type="scientific">Pontibacter silvestris</name>
    <dbReference type="NCBI Taxonomy" id="2305183"/>
    <lineage>
        <taxon>Bacteria</taxon>
        <taxon>Pseudomonadati</taxon>
        <taxon>Bacteroidota</taxon>
        <taxon>Cytophagia</taxon>
        <taxon>Cytophagales</taxon>
        <taxon>Hymenobacteraceae</taxon>
        <taxon>Pontibacter</taxon>
    </lineage>
</organism>
<sequence>MATTKLIIRENKPNKKGECIIYVRYTHDQKSIQVSTGEKILPNYWDAENEKVKRSFRGYTTLNSAIEAKEDEVKEIANIAKSIGIDPTVEYIREKISESKAPISKKEPDFYALYKQWVEENKGRKVAGFLAQQLSTLNLIEEFEKEKGYKITLDRIDMAFYNKFTTWLMVEKERTANTVGKHIKHIKAFLNHLTHLGINQNLAFKSKSFKRLNTKTDIIYLTRQELDKLFEFDLSKDKRLERIRDIFIFECATGLRYSDIENLKPENIKKDHIEFTTIKTRDKLIIPLSKYAKHVLAKYDGQLPETITNQKMNKALKDLGEHCGIDSTEQRVTHVGSKRVEMSIPKYQLLTTHCARRTFITQSLERGLRPEVIMKITGHKDLATMMRYVKITQDVVKTEMLKAWD</sequence>
<dbReference type="InterPro" id="IPR011010">
    <property type="entry name" value="DNA_brk_join_enz"/>
</dbReference>
<dbReference type="PANTHER" id="PTHR30349">
    <property type="entry name" value="PHAGE INTEGRASE-RELATED"/>
    <property type="match status" value="1"/>
</dbReference>
<accession>A0ABW4X4J3</accession>
<evidence type="ECO:0000256" key="1">
    <source>
        <dbReference type="ARBA" id="ARBA00008857"/>
    </source>
</evidence>
<dbReference type="InterPro" id="IPR050090">
    <property type="entry name" value="Tyrosine_recombinase_XerCD"/>
</dbReference>
<reference evidence="6" key="1">
    <citation type="journal article" date="2019" name="Int. J. Syst. Evol. Microbiol.">
        <title>The Global Catalogue of Microorganisms (GCM) 10K type strain sequencing project: providing services to taxonomists for standard genome sequencing and annotation.</title>
        <authorList>
            <consortium name="The Broad Institute Genomics Platform"/>
            <consortium name="The Broad Institute Genome Sequencing Center for Infectious Disease"/>
            <person name="Wu L."/>
            <person name="Ma J."/>
        </authorList>
    </citation>
    <scope>NUCLEOTIDE SEQUENCE [LARGE SCALE GENOMIC DNA]</scope>
    <source>
        <strain evidence="6">JCM 16545</strain>
    </source>
</reference>